<accession>A0A061S721</accession>
<dbReference type="PANTHER" id="PTHR47040:SF1">
    <property type="entry name" value="MITOCHONDRIAL ATP-INDEPENDENT INNER MEMBRANE PROTEASE SUBUNIT 2"/>
    <property type="match status" value="1"/>
</dbReference>
<dbReference type="InterPro" id="IPR019533">
    <property type="entry name" value="Peptidase_S26"/>
</dbReference>
<dbReference type="CDD" id="cd06530">
    <property type="entry name" value="S26_SPase_I"/>
    <property type="match status" value="1"/>
</dbReference>
<dbReference type="InterPro" id="IPR036286">
    <property type="entry name" value="LexA/Signal_pep-like_sf"/>
</dbReference>
<reference evidence="1" key="1">
    <citation type="submission" date="2014-05" db="EMBL/GenBank/DDBJ databases">
        <title>The transcriptome of the halophilic microalga Tetraselmis sp. GSL018 isolated from the Great Salt Lake, Utah.</title>
        <authorList>
            <person name="Jinkerson R.E."/>
            <person name="D'Adamo S."/>
            <person name="Posewitz M.C."/>
        </authorList>
    </citation>
    <scope>NUCLEOTIDE SEQUENCE</scope>
    <source>
        <strain evidence="1">GSL018</strain>
    </source>
</reference>
<dbReference type="PANTHER" id="PTHR47040">
    <property type="entry name" value="OSJNBA0068L06.9 PROTEIN"/>
    <property type="match status" value="1"/>
</dbReference>
<sequence>MARTWNFRYFAQKIELGLREALEHKSPATTLSDCMRVFYGVFNKPLTSEIYMGGRAMLPTLGQPAEGGEATSAKMEKLLVRHIRDPSPHSIFIGDVIAFSNPMQAASKASFLVRRVAALEGDEMVSSDPDDEPFAIRAGDCWVLADNASLEPAEAQDSRTFGPVALSSVLGRVVYYKRSAAEHGVVENSE</sequence>
<feature type="non-terminal residue" evidence="1">
    <location>
        <position position="190"/>
    </location>
</feature>
<dbReference type="GO" id="GO:0006465">
    <property type="term" value="P:signal peptide processing"/>
    <property type="evidence" value="ECO:0007669"/>
    <property type="project" value="InterPro"/>
</dbReference>
<proteinExistence type="predicted"/>
<name>A0A061S721_9CHLO</name>
<dbReference type="SUPFAM" id="SSF51306">
    <property type="entry name" value="LexA/Signal peptidase"/>
    <property type="match status" value="1"/>
</dbReference>
<dbReference type="AlphaFoldDB" id="A0A061S721"/>
<dbReference type="GO" id="GO:0004252">
    <property type="term" value="F:serine-type endopeptidase activity"/>
    <property type="evidence" value="ECO:0007669"/>
    <property type="project" value="InterPro"/>
</dbReference>
<protein>
    <submittedName>
        <fullName evidence="1">Peptidase s24 s26a s26b s26c family protein isoform 1</fullName>
    </submittedName>
</protein>
<dbReference type="Gene3D" id="2.10.109.10">
    <property type="entry name" value="Umud Fragment, subunit A"/>
    <property type="match status" value="1"/>
</dbReference>
<dbReference type="EMBL" id="GBEZ01006575">
    <property type="protein sequence ID" value="JAC78834.1"/>
    <property type="molecule type" value="Transcribed_RNA"/>
</dbReference>
<organism evidence="1">
    <name type="scientific">Tetraselmis sp. GSL018</name>
    <dbReference type="NCBI Taxonomy" id="582737"/>
    <lineage>
        <taxon>Eukaryota</taxon>
        <taxon>Viridiplantae</taxon>
        <taxon>Chlorophyta</taxon>
        <taxon>core chlorophytes</taxon>
        <taxon>Chlorodendrophyceae</taxon>
        <taxon>Chlorodendrales</taxon>
        <taxon>Chlorodendraceae</taxon>
        <taxon>Tetraselmis</taxon>
    </lineage>
</organism>
<dbReference type="InterPro" id="IPR053307">
    <property type="entry name" value="Mitochondrial_IM_protease"/>
</dbReference>
<gene>
    <name evidence="1" type="ORF">TSPGSL018_14205</name>
</gene>
<evidence type="ECO:0000313" key="1">
    <source>
        <dbReference type="EMBL" id="JAC78834.1"/>
    </source>
</evidence>